<dbReference type="Proteomes" id="UP000286680">
    <property type="component" value="Unassembled WGS sequence"/>
</dbReference>
<dbReference type="PANTHER" id="PTHR42779">
    <property type="entry name" value="PROTEIN YNJB"/>
    <property type="match status" value="1"/>
</dbReference>
<dbReference type="RefSeq" id="WP_126819488.1">
    <property type="nucleotide sequence ID" value="NZ_PIPS01000001.1"/>
</dbReference>
<keyword evidence="3" id="KW-1185">Reference proteome</keyword>
<feature type="signal peptide" evidence="1">
    <location>
        <begin position="1"/>
        <end position="21"/>
    </location>
</feature>
<dbReference type="AlphaFoldDB" id="A0AA94EGU6"/>
<comment type="caution">
    <text evidence="2">The sequence shown here is derived from an EMBL/GenBank/DDBJ whole genome shotgun (WGS) entry which is preliminary data.</text>
</comment>
<accession>A0AA94EGU6</accession>
<organism evidence="2 3">
    <name type="scientific">Idiomarina aquatica</name>
    <dbReference type="NCBI Taxonomy" id="1327752"/>
    <lineage>
        <taxon>Bacteria</taxon>
        <taxon>Pseudomonadati</taxon>
        <taxon>Pseudomonadota</taxon>
        <taxon>Gammaproteobacteria</taxon>
        <taxon>Alteromonadales</taxon>
        <taxon>Idiomarinaceae</taxon>
        <taxon>Idiomarina</taxon>
    </lineage>
</organism>
<keyword evidence="1" id="KW-0732">Signal</keyword>
<evidence type="ECO:0000256" key="1">
    <source>
        <dbReference type="SAM" id="SignalP"/>
    </source>
</evidence>
<dbReference type="InterPro" id="IPR027020">
    <property type="entry name" value="YnjB"/>
</dbReference>
<sequence length="357" mass="39959">MRGWLLCLIVIASLLPAVSLAQTQTVYFYAWGGNPAVNDYLRWAATELRRQDIELRHVKVADIAEVVKQLTDGRSNADLLWINGENFHALKAAGKLYPVADKVSNLSQVSNELNWRTDFGEPVDGLEVPWGLGQFYLLSCNECLIGDAVSAEQLLLYAEQHPGTISYPKPPEFHGTTFLKALLLSLSENHEPFQQPVTEVDADALTRPLWNYLERLHPLLWQQGENFPASAAEMQNWFANGVLHIAVSFNPNDVQTLVNQGRIPAQTQRVILGEAAITNHHYLAVPTTAKAKPSATQVINFLLSEKAQRRKAQLDGWGDPAVIRLSADDETERLPVAADFHASWQAYLEQAWSERFQ</sequence>
<feature type="chain" id="PRO_5041645031" evidence="1">
    <location>
        <begin position="22"/>
        <end position="357"/>
    </location>
</feature>
<dbReference type="NCBIfam" id="NF008633">
    <property type="entry name" value="PRK11622.1"/>
    <property type="match status" value="1"/>
</dbReference>
<reference evidence="3" key="1">
    <citation type="journal article" date="2018" name="Front. Microbiol.">
        <title>Genome-Based Analysis Reveals the Taxonomy and Diversity of the Family Idiomarinaceae.</title>
        <authorList>
            <person name="Liu Y."/>
            <person name="Lai Q."/>
            <person name="Shao Z."/>
        </authorList>
    </citation>
    <scope>NUCLEOTIDE SEQUENCE [LARGE SCALE GENOMIC DNA]</scope>
    <source>
        <strain evidence="3">SN-14</strain>
    </source>
</reference>
<protein>
    <submittedName>
        <fullName evidence="2">ABC transporter substrate-binding protein</fullName>
    </submittedName>
</protein>
<dbReference type="Gene3D" id="3.40.190.10">
    <property type="entry name" value="Periplasmic binding protein-like II"/>
    <property type="match status" value="2"/>
</dbReference>
<dbReference type="Pfam" id="PF01547">
    <property type="entry name" value="SBP_bac_1"/>
    <property type="match status" value="1"/>
</dbReference>
<dbReference type="PANTHER" id="PTHR42779:SF1">
    <property type="entry name" value="PROTEIN YNJB"/>
    <property type="match status" value="1"/>
</dbReference>
<dbReference type="SUPFAM" id="SSF53850">
    <property type="entry name" value="Periplasmic binding protein-like II"/>
    <property type="match status" value="1"/>
</dbReference>
<name>A0AA94EGU6_9GAMM</name>
<dbReference type="InterPro" id="IPR006059">
    <property type="entry name" value="SBP"/>
</dbReference>
<evidence type="ECO:0000313" key="3">
    <source>
        <dbReference type="Proteomes" id="UP000286680"/>
    </source>
</evidence>
<dbReference type="PIRSF" id="PIRSF029172">
    <property type="entry name" value="UCP029172_ABC_sbc_YnjB"/>
    <property type="match status" value="1"/>
</dbReference>
<proteinExistence type="predicted"/>
<gene>
    <name evidence="2" type="ORF">CWE23_03505</name>
</gene>
<evidence type="ECO:0000313" key="2">
    <source>
        <dbReference type="EMBL" id="RUO45099.1"/>
    </source>
</evidence>
<dbReference type="EMBL" id="PIPS01000001">
    <property type="protein sequence ID" value="RUO45099.1"/>
    <property type="molecule type" value="Genomic_DNA"/>
</dbReference>